<evidence type="ECO:0000313" key="12">
    <source>
        <dbReference type="Proteomes" id="UP000270190"/>
    </source>
</evidence>
<keyword evidence="11" id="KW-1185">Reference proteome</keyword>
<evidence type="ECO:0000256" key="4">
    <source>
        <dbReference type="ARBA" id="ARBA00022475"/>
    </source>
</evidence>
<keyword evidence="6 8" id="KW-1133">Transmembrane helix</keyword>
<dbReference type="OrthoDB" id="9811721at2"/>
<dbReference type="GO" id="GO:0022857">
    <property type="term" value="F:transmembrane transporter activity"/>
    <property type="evidence" value="ECO:0007669"/>
    <property type="project" value="InterPro"/>
</dbReference>
<accession>A0A1D2KMA5</accession>
<evidence type="ECO:0000313" key="10">
    <source>
        <dbReference type="EMBL" id="SPP29013.1"/>
    </source>
</evidence>
<dbReference type="EMBL" id="OUNC01000034">
    <property type="protein sequence ID" value="SPP29013.1"/>
    <property type="molecule type" value="Genomic_DNA"/>
</dbReference>
<dbReference type="Proteomes" id="UP000243591">
    <property type="component" value="Chromosome"/>
</dbReference>
<feature type="transmembrane region" description="Helical" evidence="8">
    <location>
        <begin position="94"/>
        <end position="114"/>
    </location>
</feature>
<dbReference type="PANTHER" id="PTHR30472:SF64">
    <property type="entry name" value="IRON(3+)-HYDROXAMATE IMPORT SYSTEM PERMEASE PROTEIN FHUG"/>
    <property type="match status" value="1"/>
</dbReference>
<feature type="transmembrane region" description="Helical" evidence="8">
    <location>
        <begin position="120"/>
        <end position="141"/>
    </location>
</feature>
<feature type="transmembrane region" description="Helical" evidence="8">
    <location>
        <begin position="310"/>
        <end position="331"/>
    </location>
</feature>
<keyword evidence="3" id="KW-0813">Transport</keyword>
<dbReference type="KEGG" id="bths:CNY62_04530"/>
<reference evidence="9 11" key="1">
    <citation type="submission" date="2017-09" db="EMBL/GenBank/DDBJ databases">
        <title>Complete Genome Sequences of Two Strains of the Meat Spoilage Bacterium Brochothrix thermosphacta Isolated from Ground Chicken.</title>
        <authorList>
            <person name="Paoli G.C."/>
            <person name="Wijey C."/>
            <person name="Chen C.-Y."/>
            <person name="Nguyen L."/>
            <person name="Yan X."/>
            <person name="Irwin P.L."/>
        </authorList>
    </citation>
    <scope>NUCLEOTIDE SEQUENCE [LARGE SCALE GENOMIC DNA]</scope>
    <source>
        <strain evidence="9 11">BI</strain>
    </source>
</reference>
<evidence type="ECO:0000256" key="3">
    <source>
        <dbReference type="ARBA" id="ARBA00022448"/>
    </source>
</evidence>
<dbReference type="AlphaFoldDB" id="A0A1D2KMA5"/>
<dbReference type="PANTHER" id="PTHR30472">
    <property type="entry name" value="FERRIC ENTEROBACTIN TRANSPORT SYSTEM PERMEASE PROTEIN"/>
    <property type="match status" value="1"/>
</dbReference>
<dbReference type="EMBL" id="CP023483">
    <property type="protein sequence ID" value="ATF25716.1"/>
    <property type="molecule type" value="Genomic_DNA"/>
</dbReference>
<protein>
    <submittedName>
        <fullName evidence="10">Ferrichrome ABC transporter (Permease) FecCD transport family protein</fullName>
    </submittedName>
    <submittedName>
        <fullName evidence="9">Iron ABC transporter permease</fullName>
    </submittedName>
</protein>
<evidence type="ECO:0000313" key="11">
    <source>
        <dbReference type="Proteomes" id="UP000243591"/>
    </source>
</evidence>
<dbReference type="RefSeq" id="WP_069118403.1">
    <property type="nucleotide sequence ID" value="NZ_CBCPKC010000005.1"/>
</dbReference>
<organism evidence="9 11">
    <name type="scientific">Brochothrix thermosphacta</name>
    <name type="common">Microbacterium thermosphactum</name>
    <dbReference type="NCBI Taxonomy" id="2756"/>
    <lineage>
        <taxon>Bacteria</taxon>
        <taxon>Bacillati</taxon>
        <taxon>Bacillota</taxon>
        <taxon>Bacilli</taxon>
        <taxon>Bacillales</taxon>
        <taxon>Listeriaceae</taxon>
        <taxon>Brochothrix</taxon>
    </lineage>
</organism>
<dbReference type="FunFam" id="1.10.3470.10:FF:000001">
    <property type="entry name" value="Vitamin B12 ABC transporter permease BtuC"/>
    <property type="match status" value="1"/>
</dbReference>
<dbReference type="Gene3D" id="1.10.3470.10">
    <property type="entry name" value="ABC transporter involved in vitamin B12 uptake, BtuC"/>
    <property type="match status" value="1"/>
</dbReference>
<feature type="transmembrane region" description="Helical" evidence="8">
    <location>
        <begin position="65"/>
        <end position="82"/>
    </location>
</feature>
<dbReference type="InterPro" id="IPR037294">
    <property type="entry name" value="ABC_BtuC-like"/>
</dbReference>
<feature type="transmembrane region" description="Helical" evidence="8">
    <location>
        <begin position="229"/>
        <end position="250"/>
    </location>
</feature>
<feature type="transmembrane region" description="Helical" evidence="8">
    <location>
        <begin position="256"/>
        <end position="273"/>
    </location>
</feature>
<dbReference type="SUPFAM" id="SSF81345">
    <property type="entry name" value="ABC transporter involved in vitamin B12 uptake, BtuC"/>
    <property type="match status" value="1"/>
</dbReference>
<evidence type="ECO:0000256" key="5">
    <source>
        <dbReference type="ARBA" id="ARBA00022692"/>
    </source>
</evidence>
<feature type="transmembrane region" description="Helical" evidence="8">
    <location>
        <begin position="285"/>
        <end position="304"/>
    </location>
</feature>
<dbReference type="CDD" id="cd06550">
    <property type="entry name" value="TM_ABC_iron-siderophores_like"/>
    <property type="match status" value="1"/>
</dbReference>
<dbReference type="GeneID" id="66537692"/>
<keyword evidence="4" id="KW-1003">Cell membrane</keyword>
<evidence type="ECO:0000256" key="6">
    <source>
        <dbReference type="ARBA" id="ARBA00022989"/>
    </source>
</evidence>
<reference evidence="12" key="3">
    <citation type="submission" date="2018-04" db="EMBL/GenBank/DDBJ databases">
        <authorList>
            <person name="Illikoud N."/>
        </authorList>
    </citation>
    <scope>NUCLEOTIDE SEQUENCE [LARGE SCALE GENOMIC DNA]</scope>
</reference>
<evidence type="ECO:0000256" key="2">
    <source>
        <dbReference type="ARBA" id="ARBA00007935"/>
    </source>
</evidence>
<dbReference type="GO" id="GO:0033214">
    <property type="term" value="P:siderophore-iron import into cell"/>
    <property type="evidence" value="ECO:0007669"/>
    <property type="project" value="TreeGrafter"/>
</dbReference>
<comment type="similarity">
    <text evidence="2">Belongs to the binding-protein-dependent transport system permease family. FecCD subfamily.</text>
</comment>
<evidence type="ECO:0000256" key="8">
    <source>
        <dbReference type="SAM" id="Phobius"/>
    </source>
</evidence>
<sequence length="334" mass="35841">MKIHQRFNRQILPFVSLITVLIVVFIWSLNTGKMSVSPFDLLAVFTGQGTPQQNLIVFDFRMPKIVLSVFVGAGMGIAGCIMQSLLKNDMASPGTLGISSGSGLFMILFLFTGLMRDTPAMLPIVAFVGGVVAAGLIFLLASKRKQELSPTRLILTGVALGTGYDAVTLFLSLRMDTQQHEFVQRWLAGSLWGADWLHLSILIPVVLFLAGGVYFHAPKLNIIHLGNETALGLGVPLKLAFIGFSLAAILLSSASVAIGGNFFFVGMISPHIAKKLVGVDHKRSLPASALVGSIMILLADTLIRSSALDVTIPAGLLITIVSTPYFIYLMAKSR</sequence>
<evidence type="ECO:0000256" key="1">
    <source>
        <dbReference type="ARBA" id="ARBA00004651"/>
    </source>
</evidence>
<dbReference type="Proteomes" id="UP000270190">
    <property type="component" value="Unassembled WGS sequence"/>
</dbReference>
<feature type="transmembrane region" description="Helical" evidence="8">
    <location>
        <begin position="196"/>
        <end position="217"/>
    </location>
</feature>
<keyword evidence="5 8" id="KW-0812">Transmembrane</keyword>
<comment type="subcellular location">
    <subcellularLocation>
        <location evidence="1">Cell membrane</location>
        <topology evidence="1">Multi-pass membrane protein</topology>
    </subcellularLocation>
</comment>
<evidence type="ECO:0000256" key="7">
    <source>
        <dbReference type="ARBA" id="ARBA00023136"/>
    </source>
</evidence>
<name>A0A1D2KMA5_BROTH</name>
<dbReference type="Pfam" id="PF01032">
    <property type="entry name" value="FecCD"/>
    <property type="match status" value="1"/>
</dbReference>
<feature type="transmembrane region" description="Helical" evidence="8">
    <location>
        <begin position="153"/>
        <end position="173"/>
    </location>
</feature>
<reference evidence="10" key="2">
    <citation type="submission" date="2018-04" db="EMBL/GenBank/DDBJ databases">
        <authorList>
            <person name="Go L.Y."/>
            <person name="Mitchell J.A."/>
        </authorList>
    </citation>
    <scope>NUCLEOTIDE SEQUENCE</scope>
    <source>
        <strain evidence="10">BSAS1 3</strain>
    </source>
</reference>
<gene>
    <name evidence="10" type="primary">fhuG</name>
    <name evidence="10" type="ORF">BTBSAS_40037</name>
    <name evidence="9" type="ORF">CNY62_04530</name>
</gene>
<dbReference type="GO" id="GO:0005886">
    <property type="term" value="C:plasma membrane"/>
    <property type="evidence" value="ECO:0007669"/>
    <property type="project" value="UniProtKB-SubCell"/>
</dbReference>
<dbReference type="InterPro" id="IPR000522">
    <property type="entry name" value="ABC_transptr_permease_BtuC"/>
</dbReference>
<proteinExistence type="inferred from homology"/>
<dbReference type="STRING" id="2756.BFR44_07335"/>
<feature type="transmembrane region" description="Helical" evidence="8">
    <location>
        <begin position="12"/>
        <end position="29"/>
    </location>
</feature>
<keyword evidence="7 8" id="KW-0472">Membrane</keyword>
<evidence type="ECO:0000313" key="9">
    <source>
        <dbReference type="EMBL" id="ATF25716.1"/>
    </source>
</evidence>